<organism evidence="2 3">
    <name type="scientific">Mycena maculata</name>
    <dbReference type="NCBI Taxonomy" id="230809"/>
    <lineage>
        <taxon>Eukaryota</taxon>
        <taxon>Fungi</taxon>
        <taxon>Dikarya</taxon>
        <taxon>Basidiomycota</taxon>
        <taxon>Agaricomycotina</taxon>
        <taxon>Agaricomycetes</taxon>
        <taxon>Agaricomycetidae</taxon>
        <taxon>Agaricales</taxon>
        <taxon>Marasmiineae</taxon>
        <taxon>Mycenaceae</taxon>
        <taxon>Mycena</taxon>
    </lineage>
</organism>
<keyword evidence="3" id="KW-1185">Reference proteome</keyword>
<comment type="caution">
    <text evidence="2">The sequence shown here is derived from an EMBL/GenBank/DDBJ whole genome shotgun (WGS) entry which is preliminary data.</text>
</comment>
<gene>
    <name evidence="2" type="ORF">DFH07DRAFT_766967</name>
</gene>
<dbReference type="Gene3D" id="3.30.710.10">
    <property type="entry name" value="Potassium Channel Kv1.1, Chain A"/>
    <property type="match status" value="1"/>
</dbReference>
<dbReference type="CDD" id="cd18186">
    <property type="entry name" value="BTB_POZ_ZBTB_KLHL-like"/>
    <property type="match status" value="1"/>
</dbReference>
<name>A0AAD7K3J5_9AGAR</name>
<proteinExistence type="predicted"/>
<dbReference type="Proteomes" id="UP001215280">
    <property type="component" value="Unassembled WGS sequence"/>
</dbReference>
<dbReference type="PROSITE" id="PS50097">
    <property type="entry name" value="BTB"/>
    <property type="match status" value="1"/>
</dbReference>
<dbReference type="InterPro" id="IPR011333">
    <property type="entry name" value="SKP1/BTB/POZ_sf"/>
</dbReference>
<evidence type="ECO:0000313" key="2">
    <source>
        <dbReference type="EMBL" id="KAJ7776025.1"/>
    </source>
</evidence>
<accession>A0AAD7K3J5</accession>
<dbReference type="AlphaFoldDB" id="A0AAD7K3J5"/>
<sequence>MSDTDSFPPFVLRPPFDDSGADIILRSSEGIDFRVHRLVLSLASPFFKDMFNLPQPKGEAETPVISMSESALVLDRALRFWYPGAEPLTGETLGELRDTLEALILKYDMGFLVPVAKSRLRAQMANDPVSVFAISCRHGWRDVAIEAAKTSLQFPIRDLDLDSPRPAHLTEMTADTYYSLLVYHLECASVATSATSSLKWASYPDDYPSKDCKMPQCALDREGGTREFANEQKASLRLWHANYLKTLGEILGRTPGASPRSFELLALPTCVSCNRGLTRFSAALQAHIEREINSVELSNLISESL</sequence>
<evidence type="ECO:0000313" key="3">
    <source>
        <dbReference type="Proteomes" id="UP001215280"/>
    </source>
</evidence>
<dbReference type="InterPro" id="IPR000210">
    <property type="entry name" value="BTB/POZ_dom"/>
</dbReference>
<reference evidence="2" key="1">
    <citation type="submission" date="2023-03" db="EMBL/GenBank/DDBJ databases">
        <title>Massive genome expansion in bonnet fungi (Mycena s.s.) driven by repeated elements and novel gene families across ecological guilds.</title>
        <authorList>
            <consortium name="Lawrence Berkeley National Laboratory"/>
            <person name="Harder C.B."/>
            <person name="Miyauchi S."/>
            <person name="Viragh M."/>
            <person name="Kuo A."/>
            <person name="Thoen E."/>
            <person name="Andreopoulos B."/>
            <person name="Lu D."/>
            <person name="Skrede I."/>
            <person name="Drula E."/>
            <person name="Henrissat B."/>
            <person name="Morin E."/>
            <person name="Kohler A."/>
            <person name="Barry K."/>
            <person name="LaButti K."/>
            <person name="Morin E."/>
            <person name="Salamov A."/>
            <person name="Lipzen A."/>
            <person name="Mereny Z."/>
            <person name="Hegedus B."/>
            <person name="Baldrian P."/>
            <person name="Stursova M."/>
            <person name="Weitz H."/>
            <person name="Taylor A."/>
            <person name="Grigoriev I.V."/>
            <person name="Nagy L.G."/>
            <person name="Martin F."/>
            <person name="Kauserud H."/>
        </authorList>
    </citation>
    <scope>NUCLEOTIDE SEQUENCE</scope>
    <source>
        <strain evidence="2">CBHHK188m</strain>
    </source>
</reference>
<dbReference type="SUPFAM" id="SSF54695">
    <property type="entry name" value="POZ domain"/>
    <property type="match status" value="1"/>
</dbReference>
<protein>
    <recommendedName>
        <fullName evidence="1">BTB domain-containing protein</fullName>
    </recommendedName>
</protein>
<feature type="domain" description="BTB" evidence="1">
    <location>
        <begin position="21"/>
        <end position="90"/>
    </location>
</feature>
<dbReference type="SMART" id="SM00225">
    <property type="entry name" value="BTB"/>
    <property type="match status" value="1"/>
</dbReference>
<dbReference type="EMBL" id="JARJLG010000013">
    <property type="protein sequence ID" value="KAJ7776025.1"/>
    <property type="molecule type" value="Genomic_DNA"/>
</dbReference>
<dbReference type="Pfam" id="PF00651">
    <property type="entry name" value="BTB"/>
    <property type="match status" value="1"/>
</dbReference>
<evidence type="ECO:0000259" key="1">
    <source>
        <dbReference type="PROSITE" id="PS50097"/>
    </source>
</evidence>